<gene>
    <name evidence="1" type="ORF">Q9L58_006823</name>
</gene>
<organism evidence="1 2">
    <name type="scientific">Discina gigas</name>
    <dbReference type="NCBI Taxonomy" id="1032678"/>
    <lineage>
        <taxon>Eukaryota</taxon>
        <taxon>Fungi</taxon>
        <taxon>Dikarya</taxon>
        <taxon>Ascomycota</taxon>
        <taxon>Pezizomycotina</taxon>
        <taxon>Pezizomycetes</taxon>
        <taxon>Pezizales</taxon>
        <taxon>Discinaceae</taxon>
        <taxon>Discina</taxon>
    </lineage>
</organism>
<accession>A0ABR3GES9</accession>
<dbReference type="Proteomes" id="UP001447188">
    <property type="component" value="Unassembled WGS sequence"/>
</dbReference>
<keyword evidence="2" id="KW-1185">Reference proteome</keyword>
<protein>
    <submittedName>
        <fullName evidence="1">Uncharacterized protein</fullName>
    </submittedName>
</protein>
<name>A0ABR3GES9_9PEZI</name>
<reference evidence="1 2" key="1">
    <citation type="submission" date="2024-02" db="EMBL/GenBank/DDBJ databases">
        <title>Discinaceae phylogenomics.</title>
        <authorList>
            <person name="Dirks A.C."/>
            <person name="James T.Y."/>
        </authorList>
    </citation>
    <scope>NUCLEOTIDE SEQUENCE [LARGE SCALE GENOMIC DNA]</scope>
    <source>
        <strain evidence="1 2">ACD0624</strain>
    </source>
</reference>
<proteinExistence type="predicted"/>
<evidence type="ECO:0000313" key="1">
    <source>
        <dbReference type="EMBL" id="KAL0634285.1"/>
    </source>
</evidence>
<dbReference type="EMBL" id="JBBBZM010000099">
    <property type="protein sequence ID" value="KAL0634285.1"/>
    <property type="molecule type" value="Genomic_DNA"/>
</dbReference>
<comment type="caution">
    <text evidence="1">The sequence shown here is derived from an EMBL/GenBank/DDBJ whole genome shotgun (WGS) entry which is preliminary data.</text>
</comment>
<evidence type="ECO:0000313" key="2">
    <source>
        <dbReference type="Proteomes" id="UP001447188"/>
    </source>
</evidence>
<sequence>MKNRALLQNSLLPLESVKLGRLVLNAKNPQQDYLDPLDSVPESTVKPQESFHETLNSSKNVKLRSRLTALLAVGYENRDANSASLSAIQATTYQLANSGAWFRKACAKQETRSWFEGAIEENDSDVYLVVGYHTVTDAQITEAATTGRKTGTGIQLSSSLLTGTAAPRPLENLSNLRVDHSQDTQHQQTRSFHAPGEQIYAVQYRKVEFKWLSSKSIDKTTLERNNRWKIFWSAGQRGKEEIELDGEDDVVEADLTDELELEPKETYLSEDGTEEFMF</sequence>